<dbReference type="RefSeq" id="WP_150030759.1">
    <property type="nucleotide sequence ID" value="NZ_VWSH01000001.1"/>
</dbReference>
<dbReference type="SUPFAM" id="SSF47384">
    <property type="entry name" value="Homodimeric domain of signal transducing histidine kinase"/>
    <property type="match status" value="1"/>
</dbReference>
<dbReference type="InterPro" id="IPR000700">
    <property type="entry name" value="PAS-assoc_C"/>
</dbReference>
<dbReference type="InterPro" id="IPR036097">
    <property type="entry name" value="HisK_dim/P_sf"/>
</dbReference>
<keyword evidence="5" id="KW-0418">Kinase</keyword>
<keyword evidence="3" id="KW-0597">Phosphoprotein</keyword>
<dbReference type="InterPro" id="IPR000014">
    <property type="entry name" value="PAS"/>
</dbReference>
<dbReference type="CDD" id="cd00082">
    <property type="entry name" value="HisKA"/>
    <property type="match status" value="1"/>
</dbReference>
<organism evidence="9 10">
    <name type="scientific">Taibaiella lutea</name>
    <dbReference type="NCBI Taxonomy" id="2608001"/>
    <lineage>
        <taxon>Bacteria</taxon>
        <taxon>Pseudomonadati</taxon>
        <taxon>Bacteroidota</taxon>
        <taxon>Chitinophagia</taxon>
        <taxon>Chitinophagales</taxon>
        <taxon>Chitinophagaceae</taxon>
        <taxon>Taibaiella</taxon>
    </lineage>
</organism>
<dbReference type="SMART" id="SM00388">
    <property type="entry name" value="HisKA"/>
    <property type="match status" value="1"/>
</dbReference>
<sequence length="404" mass="45651">MNKGTGIGFDALFSNGAMGIIVIDDKADIVLANPFLLAQFNYTEAELIGQPLSMLIPQRFHDAHENHLQQYNQLPKSRPMGLGMDLFARRNDGSEFEVEISLGHYQTDAGKYVIGFLSDISLRKEVERALKLLNEELEQKIEERTQTLTSTVTRLAQLNEETQAKDRDLMLALEKEKELGELKSRFVSMASHEFRTPLSTVLSSAYLISKYTETEDNFKREKHIERIVSSVNMLTDILNDFLSVGKIEEGKIQVRYATFDLPEYIESIIQEVTGLFKKEQQIKYRHNGPAVTILDQSLLKHIIMNLLSNAVKFSADNALININSERNDEILTLTIKDDGLGISKDDQQHLFERFFRGANVVNIQGTGLGLHIVAKYAELMNGNISCKSAINEGTTFILTFNLNQ</sequence>
<dbReference type="EC" id="2.7.13.3" evidence="2"/>
<feature type="domain" description="Histidine kinase" evidence="7">
    <location>
        <begin position="189"/>
        <end position="404"/>
    </location>
</feature>
<dbReference type="Proteomes" id="UP000323632">
    <property type="component" value="Unassembled WGS sequence"/>
</dbReference>
<dbReference type="NCBIfam" id="TIGR00229">
    <property type="entry name" value="sensory_box"/>
    <property type="match status" value="1"/>
</dbReference>
<dbReference type="PANTHER" id="PTHR43711">
    <property type="entry name" value="TWO-COMPONENT HISTIDINE KINASE"/>
    <property type="match status" value="1"/>
</dbReference>
<accession>A0A5M6CMF5</accession>
<dbReference type="PROSITE" id="PS50109">
    <property type="entry name" value="HIS_KIN"/>
    <property type="match status" value="1"/>
</dbReference>
<keyword evidence="10" id="KW-1185">Reference proteome</keyword>
<dbReference type="SMART" id="SM00091">
    <property type="entry name" value="PAS"/>
    <property type="match status" value="1"/>
</dbReference>
<keyword evidence="6" id="KW-0902">Two-component regulatory system</keyword>
<evidence type="ECO:0000256" key="6">
    <source>
        <dbReference type="ARBA" id="ARBA00023012"/>
    </source>
</evidence>
<dbReference type="Gene3D" id="3.30.450.20">
    <property type="entry name" value="PAS domain"/>
    <property type="match status" value="1"/>
</dbReference>
<dbReference type="SMART" id="SM00387">
    <property type="entry name" value="HATPase_c"/>
    <property type="match status" value="1"/>
</dbReference>
<comment type="catalytic activity">
    <reaction evidence="1">
        <text>ATP + protein L-histidine = ADP + protein N-phospho-L-histidine.</text>
        <dbReference type="EC" id="2.7.13.3"/>
    </reaction>
</comment>
<dbReference type="InterPro" id="IPR013767">
    <property type="entry name" value="PAS_fold"/>
</dbReference>
<feature type="domain" description="PAC" evidence="8">
    <location>
        <begin position="82"/>
        <end position="132"/>
    </location>
</feature>
<evidence type="ECO:0000259" key="8">
    <source>
        <dbReference type="PROSITE" id="PS50113"/>
    </source>
</evidence>
<dbReference type="GO" id="GO:0006355">
    <property type="term" value="P:regulation of DNA-templated transcription"/>
    <property type="evidence" value="ECO:0007669"/>
    <property type="project" value="InterPro"/>
</dbReference>
<dbReference type="InterPro" id="IPR003661">
    <property type="entry name" value="HisK_dim/P_dom"/>
</dbReference>
<dbReference type="InterPro" id="IPR036890">
    <property type="entry name" value="HATPase_C_sf"/>
</dbReference>
<dbReference type="PANTHER" id="PTHR43711:SF26">
    <property type="entry name" value="SENSOR HISTIDINE KINASE RCSC"/>
    <property type="match status" value="1"/>
</dbReference>
<keyword evidence="4" id="KW-0808">Transferase</keyword>
<dbReference type="SUPFAM" id="SSF55874">
    <property type="entry name" value="ATPase domain of HSP90 chaperone/DNA topoisomerase II/histidine kinase"/>
    <property type="match status" value="1"/>
</dbReference>
<evidence type="ECO:0000256" key="4">
    <source>
        <dbReference type="ARBA" id="ARBA00022679"/>
    </source>
</evidence>
<proteinExistence type="predicted"/>
<dbReference type="InterPro" id="IPR003594">
    <property type="entry name" value="HATPase_dom"/>
</dbReference>
<evidence type="ECO:0000313" key="9">
    <source>
        <dbReference type="EMBL" id="KAA5536186.1"/>
    </source>
</evidence>
<dbReference type="Pfam" id="PF00989">
    <property type="entry name" value="PAS"/>
    <property type="match status" value="1"/>
</dbReference>
<dbReference type="AlphaFoldDB" id="A0A5M6CMF5"/>
<evidence type="ECO:0000259" key="7">
    <source>
        <dbReference type="PROSITE" id="PS50109"/>
    </source>
</evidence>
<gene>
    <name evidence="9" type="ORF">F0919_00520</name>
</gene>
<evidence type="ECO:0000256" key="3">
    <source>
        <dbReference type="ARBA" id="ARBA00022553"/>
    </source>
</evidence>
<dbReference type="Pfam" id="PF02518">
    <property type="entry name" value="HATPase_c"/>
    <property type="match status" value="1"/>
</dbReference>
<evidence type="ECO:0000256" key="1">
    <source>
        <dbReference type="ARBA" id="ARBA00000085"/>
    </source>
</evidence>
<dbReference type="EMBL" id="VWSH01000001">
    <property type="protein sequence ID" value="KAA5536186.1"/>
    <property type="molecule type" value="Genomic_DNA"/>
</dbReference>
<dbReference type="InterPro" id="IPR035965">
    <property type="entry name" value="PAS-like_dom_sf"/>
</dbReference>
<dbReference type="InterPro" id="IPR005467">
    <property type="entry name" value="His_kinase_dom"/>
</dbReference>
<dbReference type="Gene3D" id="3.30.565.10">
    <property type="entry name" value="Histidine kinase-like ATPase, C-terminal domain"/>
    <property type="match status" value="1"/>
</dbReference>
<dbReference type="PRINTS" id="PR00344">
    <property type="entry name" value="BCTRLSENSOR"/>
</dbReference>
<comment type="caution">
    <text evidence="9">The sequence shown here is derived from an EMBL/GenBank/DDBJ whole genome shotgun (WGS) entry which is preliminary data.</text>
</comment>
<protein>
    <recommendedName>
        <fullName evidence="2">histidine kinase</fullName>
        <ecNumber evidence="2">2.7.13.3</ecNumber>
    </recommendedName>
</protein>
<dbReference type="CDD" id="cd00130">
    <property type="entry name" value="PAS"/>
    <property type="match status" value="1"/>
</dbReference>
<dbReference type="Pfam" id="PF00512">
    <property type="entry name" value="HisKA"/>
    <property type="match status" value="1"/>
</dbReference>
<dbReference type="PROSITE" id="PS50113">
    <property type="entry name" value="PAC"/>
    <property type="match status" value="1"/>
</dbReference>
<dbReference type="InterPro" id="IPR004358">
    <property type="entry name" value="Sig_transdc_His_kin-like_C"/>
</dbReference>
<dbReference type="SUPFAM" id="SSF55785">
    <property type="entry name" value="PYP-like sensor domain (PAS domain)"/>
    <property type="match status" value="1"/>
</dbReference>
<dbReference type="InterPro" id="IPR050736">
    <property type="entry name" value="Sensor_HK_Regulatory"/>
</dbReference>
<dbReference type="CDD" id="cd00075">
    <property type="entry name" value="HATPase"/>
    <property type="match status" value="1"/>
</dbReference>
<reference evidence="9 10" key="1">
    <citation type="submission" date="2019-09" db="EMBL/GenBank/DDBJ databases">
        <title>Genome sequence and assembly of Taibaiella sp.</title>
        <authorList>
            <person name="Chhetri G."/>
        </authorList>
    </citation>
    <scope>NUCLEOTIDE SEQUENCE [LARGE SCALE GENOMIC DNA]</scope>
    <source>
        <strain evidence="9 10">KVB11</strain>
    </source>
</reference>
<dbReference type="GO" id="GO:0000155">
    <property type="term" value="F:phosphorelay sensor kinase activity"/>
    <property type="evidence" value="ECO:0007669"/>
    <property type="project" value="InterPro"/>
</dbReference>
<evidence type="ECO:0000256" key="2">
    <source>
        <dbReference type="ARBA" id="ARBA00012438"/>
    </source>
</evidence>
<evidence type="ECO:0000313" key="10">
    <source>
        <dbReference type="Proteomes" id="UP000323632"/>
    </source>
</evidence>
<name>A0A5M6CMF5_9BACT</name>
<evidence type="ECO:0000256" key="5">
    <source>
        <dbReference type="ARBA" id="ARBA00022777"/>
    </source>
</evidence>
<dbReference type="Gene3D" id="1.10.287.130">
    <property type="match status" value="1"/>
</dbReference>